<dbReference type="Pfam" id="PF01925">
    <property type="entry name" value="TauE"/>
    <property type="match status" value="2"/>
</dbReference>
<proteinExistence type="predicted"/>
<dbReference type="PANTHER" id="PTHR14255:SF3">
    <property type="entry name" value="SULFITE EXPORTER TAUE_SAFE FAMILY PROTEIN 5-RELATED"/>
    <property type="match status" value="1"/>
</dbReference>
<keyword evidence="7" id="KW-0732">Signal</keyword>
<evidence type="ECO:0008006" key="10">
    <source>
        <dbReference type="Google" id="ProtNLM"/>
    </source>
</evidence>
<feature type="transmembrane region" description="Helical" evidence="6">
    <location>
        <begin position="245"/>
        <end position="264"/>
    </location>
</feature>
<dbReference type="GO" id="GO:0016020">
    <property type="term" value="C:membrane"/>
    <property type="evidence" value="ECO:0007669"/>
    <property type="project" value="UniProtKB-SubCell"/>
</dbReference>
<dbReference type="OrthoDB" id="434519at2759"/>
<protein>
    <recommendedName>
        <fullName evidence="10">Sulfite exporter TauE/SafE</fullName>
    </recommendedName>
</protein>
<evidence type="ECO:0000256" key="6">
    <source>
        <dbReference type="SAM" id="Phobius"/>
    </source>
</evidence>
<dbReference type="EMBL" id="SPLM01000038">
    <property type="protein sequence ID" value="TMW64886.1"/>
    <property type="molecule type" value="Genomic_DNA"/>
</dbReference>
<evidence type="ECO:0000256" key="3">
    <source>
        <dbReference type="ARBA" id="ARBA00022989"/>
    </source>
</evidence>
<feature type="transmembrane region" description="Helical" evidence="6">
    <location>
        <begin position="156"/>
        <end position="175"/>
    </location>
</feature>
<sequence length="456" mass="48578">MTPWSRVTWHVAMALVLTSVSLVLFVHAADVNADTKTADDEAKASIPPLSAMDAYDVIGILFMAFGLIFSSAGGVGGGVIMVPAMVLIMGFDIKRATPISNAAIFGGAVANTSFNLLKRHPHVDRPLIDSDLCLVMIPLVIGGAVIGAVISKLLPSFIITILFVVILLAGSFRTVQKGIRLHKKEVTTKKAEEETGLREPAQSPVTSSSHYVPALTPPIPGTDSQDDTLTQILERERHFSWTKQGVIVLCYLGIVTASILNKVVECGGVAYWVILVVEIPWVVIFSVFTSILLLKDHRRKVAVGYPFVDGDVQWTKKAVIWFPLGCAVAGIFAGLFGVGGAIVTGPMMIEIGVVPEVISATSALMVLYSAAAATAKFAVFDLIAWDWAALLCGLAFVVTSISQVIILGYVRRTGRQSIVILCIGVAVSVGTVLMTYQAIKVTISDAGKPFHADVCS</sequence>
<dbReference type="AlphaFoldDB" id="A0A8K1CLH4"/>
<evidence type="ECO:0000256" key="2">
    <source>
        <dbReference type="ARBA" id="ARBA00022692"/>
    </source>
</evidence>
<dbReference type="GO" id="GO:0016567">
    <property type="term" value="P:protein ubiquitination"/>
    <property type="evidence" value="ECO:0007669"/>
    <property type="project" value="TreeGrafter"/>
</dbReference>
<evidence type="ECO:0000256" key="1">
    <source>
        <dbReference type="ARBA" id="ARBA00004141"/>
    </source>
</evidence>
<accession>A0A8K1CLH4</accession>
<feature type="transmembrane region" description="Helical" evidence="6">
    <location>
        <begin position="270"/>
        <end position="294"/>
    </location>
</feature>
<feature type="transmembrane region" description="Helical" evidence="6">
    <location>
        <begin position="319"/>
        <end position="345"/>
    </location>
</feature>
<dbReference type="Proteomes" id="UP000794436">
    <property type="component" value="Unassembled WGS sequence"/>
</dbReference>
<evidence type="ECO:0000256" key="5">
    <source>
        <dbReference type="SAM" id="MobiDB-lite"/>
    </source>
</evidence>
<feature type="transmembrane region" description="Helical" evidence="6">
    <location>
        <begin position="57"/>
        <end position="88"/>
    </location>
</feature>
<keyword evidence="9" id="KW-1185">Reference proteome</keyword>
<evidence type="ECO:0000256" key="4">
    <source>
        <dbReference type="ARBA" id="ARBA00023136"/>
    </source>
</evidence>
<feature type="transmembrane region" description="Helical" evidence="6">
    <location>
        <begin position="132"/>
        <end position="150"/>
    </location>
</feature>
<dbReference type="GO" id="GO:0031464">
    <property type="term" value="C:Cul4A-RING E3 ubiquitin ligase complex"/>
    <property type="evidence" value="ECO:0007669"/>
    <property type="project" value="TreeGrafter"/>
</dbReference>
<dbReference type="PANTHER" id="PTHR14255">
    <property type="entry name" value="CEREBLON"/>
    <property type="match status" value="1"/>
</dbReference>
<feature type="transmembrane region" description="Helical" evidence="6">
    <location>
        <begin position="357"/>
        <end position="375"/>
    </location>
</feature>
<feature type="transmembrane region" description="Helical" evidence="6">
    <location>
        <begin position="387"/>
        <end position="410"/>
    </location>
</feature>
<organism evidence="8 9">
    <name type="scientific">Pythium oligandrum</name>
    <name type="common">Mycoparasitic fungus</name>
    <dbReference type="NCBI Taxonomy" id="41045"/>
    <lineage>
        <taxon>Eukaryota</taxon>
        <taxon>Sar</taxon>
        <taxon>Stramenopiles</taxon>
        <taxon>Oomycota</taxon>
        <taxon>Peronosporomycetes</taxon>
        <taxon>Pythiales</taxon>
        <taxon>Pythiaceae</taxon>
        <taxon>Pythium</taxon>
    </lineage>
</organism>
<feature type="signal peptide" evidence="7">
    <location>
        <begin position="1"/>
        <end position="28"/>
    </location>
</feature>
<name>A0A8K1CLH4_PYTOL</name>
<keyword evidence="3 6" id="KW-1133">Transmembrane helix</keyword>
<comment type="caution">
    <text evidence="8">The sequence shown here is derived from an EMBL/GenBank/DDBJ whole genome shotgun (WGS) entry which is preliminary data.</text>
</comment>
<feature type="region of interest" description="Disordered" evidence="5">
    <location>
        <begin position="190"/>
        <end position="210"/>
    </location>
</feature>
<keyword evidence="4 6" id="KW-0472">Membrane</keyword>
<evidence type="ECO:0000313" key="8">
    <source>
        <dbReference type="EMBL" id="TMW64886.1"/>
    </source>
</evidence>
<feature type="chain" id="PRO_5035470961" description="Sulfite exporter TauE/SafE" evidence="7">
    <location>
        <begin position="29"/>
        <end position="456"/>
    </location>
</feature>
<keyword evidence="2 6" id="KW-0812">Transmembrane</keyword>
<comment type="subcellular location">
    <subcellularLocation>
        <location evidence="1">Membrane</location>
        <topology evidence="1">Multi-pass membrane protein</topology>
    </subcellularLocation>
</comment>
<feature type="transmembrane region" description="Helical" evidence="6">
    <location>
        <begin position="416"/>
        <end position="436"/>
    </location>
</feature>
<evidence type="ECO:0000313" key="9">
    <source>
        <dbReference type="Proteomes" id="UP000794436"/>
    </source>
</evidence>
<evidence type="ECO:0000256" key="7">
    <source>
        <dbReference type="SAM" id="SignalP"/>
    </source>
</evidence>
<dbReference type="InterPro" id="IPR002781">
    <property type="entry name" value="TM_pro_TauE-like"/>
</dbReference>
<reference evidence="8" key="1">
    <citation type="submission" date="2019-03" db="EMBL/GenBank/DDBJ databases">
        <title>Long read genome sequence of the mycoparasitic Pythium oligandrum ATCC 38472 isolated from sugarbeet rhizosphere.</title>
        <authorList>
            <person name="Gaulin E."/>
        </authorList>
    </citation>
    <scope>NUCLEOTIDE SEQUENCE</scope>
    <source>
        <strain evidence="8">ATCC 38472_TT</strain>
    </source>
</reference>
<gene>
    <name evidence="8" type="ORF">Poli38472_009053</name>
</gene>